<accession>A0A3G4ZS87</accession>
<gene>
    <name evidence="2" type="ORF">Barrevirus2_24</name>
</gene>
<feature type="transmembrane region" description="Helical" evidence="1">
    <location>
        <begin position="6"/>
        <end position="22"/>
    </location>
</feature>
<evidence type="ECO:0000313" key="2">
    <source>
        <dbReference type="EMBL" id="AYV76871.1"/>
    </source>
</evidence>
<keyword evidence="1" id="KW-0472">Membrane</keyword>
<organism evidence="2">
    <name type="scientific">Barrevirus sp</name>
    <dbReference type="NCBI Taxonomy" id="2487763"/>
    <lineage>
        <taxon>Viruses</taxon>
        <taxon>Varidnaviria</taxon>
        <taxon>Bamfordvirae</taxon>
        <taxon>Nucleocytoviricota</taxon>
        <taxon>Megaviricetes</taxon>
        <taxon>Imitervirales</taxon>
        <taxon>Mimiviridae</taxon>
        <taxon>Klosneuvirinae</taxon>
    </lineage>
</organism>
<keyword evidence="1" id="KW-0812">Transmembrane</keyword>
<sequence length="55" mass="6573">MKLIPLYFFIVLFIGFLIIYTFKNKQHWIEKNKRVKCDGNMCFVDPTTNKNNISS</sequence>
<keyword evidence="1" id="KW-1133">Transmembrane helix</keyword>
<dbReference type="EMBL" id="MK071999">
    <property type="protein sequence ID" value="AYV76871.1"/>
    <property type="molecule type" value="Genomic_DNA"/>
</dbReference>
<evidence type="ECO:0000256" key="1">
    <source>
        <dbReference type="SAM" id="Phobius"/>
    </source>
</evidence>
<name>A0A3G4ZS87_9VIRU</name>
<proteinExistence type="predicted"/>
<protein>
    <submittedName>
        <fullName evidence="2">Uncharacterized protein</fullName>
    </submittedName>
</protein>
<reference evidence="2" key="1">
    <citation type="submission" date="2018-10" db="EMBL/GenBank/DDBJ databases">
        <title>Hidden diversity of soil giant viruses.</title>
        <authorList>
            <person name="Schulz F."/>
            <person name="Alteio L."/>
            <person name="Goudeau D."/>
            <person name="Ryan E.M."/>
            <person name="Malmstrom R.R."/>
            <person name="Blanchard J."/>
            <person name="Woyke T."/>
        </authorList>
    </citation>
    <scope>NUCLEOTIDE SEQUENCE</scope>
    <source>
        <strain evidence="2">BAV1</strain>
    </source>
</reference>